<evidence type="ECO:0000256" key="4">
    <source>
        <dbReference type="ARBA" id="ARBA00022692"/>
    </source>
</evidence>
<dbReference type="PANTHER" id="PTHR28259:SF1">
    <property type="entry name" value="FLUORIDE EXPORT PROTEIN 1-RELATED"/>
    <property type="match status" value="1"/>
</dbReference>
<keyword evidence="3" id="KW-1003">Cell membrane</keyword>
<comment type="subcellular location">
    <subcellularLocation>
        <location evidence="2">Cell membrane</location>
        <topology evidence="2">Multi-pass membrane protein</topology>
    </subcellularLocation>
</comment>
<feature type="transmembrane region" description="Helical" evidence="10">
    <location>
        <begin position="118"/>
        <end position="137"/>
    </location>
</feature>
<reference evidence="11" key="1">
    <citation type="submission" date="2018-04" db="EMBL/GenBank/DDBJ databases">
        <title>Whole genome sequencing of Hypsizygus marmoreus.</title>
        <authorList>
            <person name="Choi I.-G."/>
            <person name="Min B."/>
            <person name="Kim J.-G."/>
            <person name="Kim S."/>
            <person name="Oh Y.-L."/>
            <person name="Kong W.-S."/>
            <person name="Park H."/>
            <person name="Jeong J."/>
            <person name="Song E.-S."/>
        </authorList>
    </citation>
    <scope>NUCLEOTIDE SEQUENCE [LARGE SCALE GENOMIC DNA]</scope>
    <source>
        <strain evidence="11">51987-8</strain>
    </source>
</reference>
<feature type="compositionally biased region" description="Basic and acidic residues" evidence="9">
    <location>
        <begin position="8"/>
        <end position="46"/>
    </location>
</feature>
<dbReference type="OrthoDB" id="409792at2759"/>
<feature type="transmembrane region" description="Helical" evidence="10">
    <location>
        <begin position="258"/>
        <end position="280"/>
    </location>
</feature>
<dbReference type="EMBL" id="LUEZ02000049">
    <property type="protein sequence ID" value="RDB22475.1"/>
    <property type="molecule type" value="Genomic_DNA"/>
</dbReference>
<dbReference type="FunCoup" id="A0A369JQ04">
    <property type="interactions" value="36"/>
</dbReference>
<proteinExistence type="inferred from homology"/>
<evidence type="ECO:0000313" key="11">
    <source>
        <dbReference type="EMBL" id="RDB22475.1"/>
    </source>
</evidence>
<feature type="transmembrane region" description="Helical" evidence="10">
    <location>
        <begin position="86"/>
        <end position="106"/>
    </location>
</feature>
<comment type="function">
    <text evidence="1">Fluoride channel required for the rapid expulsion of cytoplasmic fluoride.</text>
</comment>
<name>A0A369JQ04_HYPMA</name>
<dbReference type="InParanoid" id="A0A369JQ04"/>
<evidence type="ECO:0000256" key="9">
    <source>
        <dbReference type="SAM" id="MobiDB-lite"/>
    </source>
</evidence>
<keyword evidence="5 10" id="KW-1133">Transmembrane helix</keyword>
<dbReference type="AlphaFoldDB" id="A0A369JQ04"/>
<feature type="transmembrane region" description="Helical" evidence="10">
    <location>
        <begin position="292"/>
        <end position="313"/>
    </location>
</feature>
<evidence type="ECO:0000256" key="3">
    <source>
        <dbReference type="ARBA" id="ARBA00022475"/>
    </source>
</evidence>
<feature type="transmembrane region" description="Helical" evidence="10">
    <location>
        <begin position="227"/>
        <end position="246"/>
    </location>
</feature>
<dbReference type="GO" id="GO:0005886">
    <property type="term" value="C:plasma membrane"/>
    <property type="evidence" value="ECO:0007669"/>
    <property type="project" value="UniProtKB-SubCell"/>
</dbReference>
<dbReference type="PANTHER" id="PTHR28259">
    <property type="entry name" value="FLUORIDE EXPORT PROTEIN 1-RELATED"/>
    <property type="match status" value="1"/>
</dbReference>
<dbReference type="STRING" id="39966.A0A369JQ04"/>
<evidence type="ECO:0000256" key="8">
    <source>
        <dbReference type="ARBA" id="ARBA00035585"/>
    </source>
</evidence>
<comment type="catalytic activity">
    <reaction evidence="8">
        <text>fluoride(in) = fluoride(out)</text>
        <dbReference type="Rhea" id="RHEA:76159"/>
        <dbReference type="ChEBI" id="CHEBI:17051"/>
    </reaction>
    <physiologicalReaction direction="left-to-right" evidence="8">
        <dbReference type="Rhea" id="RHEA:76160"/>
    </physiologicalReaction>
</comment>
<feature type="transmembrane region" description="Helical" evidence="10">
    <location>
        <begin position="165"/>
        <end position="189"/>
    </location>
</feature>
<organism evidence="11 12">
    <name type="scientific">Hypsizygus marmoreus</name>
    <name type="common">White beech mushroom</name>
    <name type="synonym">Agaricus marmoreus</name>
    <dbReference type="NCBI Taxonomy" id="39966"/>
    <lineage>
        <taxon>Eukaryota</taxon>
        <taxon>Fungi</taxon>
        <taxon>Dikarya</taxon>
        <taxon>Basidiomycota</taxon>
        <taxon>Agaricomycotina</taxon>
        <taxon>Agaricomycetes</taxon>
        <taxon>Agaricomycetidae</taxon>
        <taxon>Agaricales</taxon>
        <taxon>Tricholomatineae</taxon>
        <taxon>Lyophyllaceae</taxon>
        <taxon>Hypsizygus</taxon>
    </lineage>
</organism>
<evidence type="ECO:0000256" key="5">
    <source>
        <dbReference type="ARBA" id="ARBA00022989"/>
    </source>
</evidence>
<comment type="caution">
    <text evidence="11">The sequence shown here is derived from an EMBL/GenBank/DDBJ whole genome shotgun (WGS) entry which is preliminary data.</text>
</comment>
<keyword evidence="12" id="KW-1185">Reference proteome</keyword>
<evidence type="ECO:0000256" key="6">
    <source>
        <dbReference type="ARBA" id="ARBA00023136"/>
    </source>
</evidence>
<feature type="transmembrane region" description="Helical" evidence="10">
    <location>
        <begin position="53"/>
        <end position="74"/>
    </location>
</feature>
<feature type="region of interest" description="Disordered" evidence="9">
    <location>
        <begin position="1"/>
        <end position="48"/>
    </location>
</feature>
<dbReference type="InterPro" id="IPR003691">
    <property type="entry name" value="FluC"/>
</dbReference>
<keyword evidence="4 10" id="KW-0812">Transmembrane</keyword>
<dbReference type="Proteomes" id="UP000076154">
    <property type="component" value="Unassembled WGS sequence"/>
</dbReference>
<comment type="similarity">
    <text evidence="7">Belongs to the fluoride channel Fluc/FEX (TC 1.A.43) family.</text>
</comment>
<gene>
    <name evidence="11" type="primary">FEX1</name>
    <name evidence="11" type="ORF">Hypma_010113</name>
</gene>
<keyword evidence="6 10" id="KW-0472">Membrane</keyword>
<evidence type="ECO:0000256" key="10">
    <source>
        <dbReference type="SAM" id="Phobius"/>
    </source>
</evidence>
<feature type="transmembrane region" description="Helical" evidence="10">
    <location>
        <begin position="201"/>
        <end position="221"/>
    </location>
</feature>
<accession>A0A369JQ04</accession>
<evidence type="ECO:0000256" key="7">
    <source>
        <dbReference type="ARBA" id="ARBA00035120"/>
    </source>
</evidence>
<evidence type="ECO:0000256" key="1">
    <source>
        <dbReference type="ARBA" id="ARBA00002598"/>
    </source>
</evidence>
<dbReference type="Pfam" id="PF02537">
    <property type="entry name" value="CRCB"/>
    <property type="match status" value="2"/>
</dbReference>
<feature type="transmembrane region" description="Helical" evidence="10">
    <location>
        <begin position="325"/>
        <end position="346"/>
    </location>
</feature>
<sequence length="359" mass="38861">MAHSIRSPSRELHSELHSLQEAQERDDTLSVETVERPPSDISERQTSKPPNPLSIHVLALLIPASAFGLLARLGLDALATYDGNSIFPLAYAQAVGCLVMGFAVGLKEPFGNFYPPLYTALTTGFCGSLTTFSGWQLDVFDSWIITGQHTRGGLRDFIDGVGKSAFTLSISIASVTFGYRLAFAIYPYLPTISPPTRPIRYTITIISILTYAATLPTYFLMSPGFRHQATAALLFAFPGALTRYLLSVRLNTVLKAFPLGTFVVNSIGTALLGGFTVLQFKIHPVSPDACALIQGLIDGYCGCLTTVSTFAVEVHGLKLKKGARYALLSWTVGQVLLLLIFGSSIWSGHAREQATCNFV</sequence>
<evidence type="ECO:0000256" key="2">
    <source>
        <dbReference type="ARBA" id="ARBA00004651"/>
    </source>
</evidence>
<evidence type="ECO:0000313" key="12">
    <source>
        <dbReference type="Proteomes" id="UP000076154"/>
    </source>
</evidence>
<dbReference type="GO" id="GO:1903425">
    <property type="term" value="F:fluoride transmembrane transporter activity"/>
    <property type="evidence" value="ECO:0007669"/>
    <property type="project" value="TreeGrafter"/>
</dbReference>
<protein>
    <submittedName>
        <fullName evidence="11">Fluoride export protein 1</fullName>
    </submittedName>
</protein>